<dbReference type="EMBL" id="FRXO01000002">
    <property type="protein sequence ID" value="SHO62348.1"/>
    <property type="molecule type" value="Genomic_DNA"/>
</dbReference>
<protein>
    <submittedName>
        <fullName evidence="1">Uncharacterized protein</fullName>
    </submittedName>
</protein>
<dbReference type="AlphaFoldDB" id="A0A1M7ZBR6"/>
<evidence type="ECO:0000313" key="1">
    <source>
        <dbReference type="EMBL" id="SHO62348.1"/>
    </source>
</evidence>
<gene>
    <name evidence="1" type="ORF">SAMN02745172_00953</name>
</gene>
<keyword evidence="2" id="KW-1185">Reference proteome</keyword>
<reference evidence="1 2" key="1">
    <citation type="submission" date="2016-12" db="EMBL/GenBank/DDBJ databases">
        <authorList>
            <person name="Song W.-J."/>
            <person name="Kurnit D.M."/>
        </authorList>
    </citation>
    <scope>NUCLEOTIDE SEQUENCE [LARGE SCALE GENOMIC DNA]</scope>
    <source>
        <strain evidence="1 2">DSM 19599</strain>
    </source>
</reference>
<sequence>MITPVASPSPISATSAHGVTAARAALPQAFRRIRLDLAREKGHPEGSNSHTYAFVAPLDVNGHISPELWAAHREVCRAVRNRDGEQSIGHLVRRPGGSWAFRYPADAHLDDEAGYHFGDERFLIGEYVSIHEHDGMHTFRVIAVEPV</sequence>
<dbReference type="RefSeq" id="WP_244530762.1">
    <property type="nucleotide sequence ID" value="NZ_FRXO01000002.1"/>
</dbReference>
<dbReference type="Proteomes" id="UP000186406">
    <property type="component" value="Unassembled WGS sequence"/>
</dbReference>
<evidence type="ECO:0000313" key="2">
    <source>
        <dbReference type="Proteomes" id="UP000186406"/>
    </source>
</evidence>
<name>A0A1M7ZBR6_9HYPH</name>
<proteinExistence type="predicted"/>
<dbReference type="STRING" id="1123029.SAMN02745172_00953"/>
<organism evidence="1 2">
    <name type="scientific">Pseudoxanthobacter soli DSM 19599</name>
    <dbReference type="NCBI Taxonomy" id="1123029"/>
    <lineage>
        <taxon>Bacteria</taxon>
        <taxon>Pseudomonadati</taxon>
        <taxon>Pseudomonadota</taxon>
        <taxon>Alphaproteobacteria</taxon>
        <taxon>Hyphomicrobiales</taxon>
        <taxon>Segnochrobactraceae</taxon>
        <taxon>Pseudoxanthobacter</taxon>
    </lineage>
</organism>
<accession>A0A1M7ZBR6</accession>